<dbReference type="Proteomes" id="UP000244240">
    <property type="component" value="Unassembled WGS sequence"/>
</dbReference>
<dbReference type="Pfam" id="PF11376">
    <property type="entry name" value="DUF3179"/>
    <property type="match status" value="1"/>
</dbReference>
<dbReference type="InterPro" id="IPR021516">
    <property type="entry name" value="DUF3179"/>
</dbReference>
<dbReference type="EMBL" id="QBKR01000003">
    <property type="protein sequence ID" value="PTX64355.1"/>
    <property type="molecule type" value="Genomic_DNA"/>
</dbReference>
<organism evidence="1 2">
    <name type="scientific">Melghirimyces profundicolus</name>
    <dbReference type="NCBI Taxonomy" id="1242148"/>
    <lineage>
        <taxon>Bacteria</taxon>
        <taxon>Bacillati</taxon>
        <taxon>Bacillota</taxon>
        <taxon>Bacilli</taxon>
        <taxon>Bacillales</taxon>
        <taxon>Thermoactinomycetaceae</taxon>
        <taxon>Melghirimyces</taxon>
    </lineage>
</organism>
<reference evidence="1 2" key="1">
    <citation type="submission" date="2018-04" db="EMBL/GenBank/DDBJ databases">
        <title>Genomic Encyclopedia of Archaeal and Bacterial Type Strains, Phase II (KMG-II): from individual species to whole genera.</title>
        <authorList>
            <person name="Goeker M."/>
        </authorList>
    </citation>
    <scope>NUCLEOTIDE SEQUENCE [LARGE SCALE GENOMIC DNA]</scope>
    <source>
        <strain evidence="1 2">DSM 45787</strain>
    </source>
</reference>
<sequence length="304" mass="34640">MINLIMESKPYIFTGRKGNEFVEDFDSSRFMRMEFEPFLVEGSEPLKNAVKRGEIQEEDTVLVVGRGGEYRAFSMYQMTYNKVAQGSLNGLPYLATYCPICHTGTAMVPVIDGKEFHFRCVGVHNGIAMLQDRETDSYWNHVTGECVEGPLKGKKMDMLLLGQMTARQALKKYPNLHLSLAKQSWLHRMLTPIMNYFGKHGIYPPGYKKTIIKRDERLPDMTSGVGVFTKEEQKFYPIDTIEKAGGKLSDRLAGRPVTVIVDEDGFPEAYYEDTEDGEDIPQYLYTRWFGFSITYPGCKIHQAG</sequence>
<name>A0A2T6C7R7_9BACL</name>
<comment type="caution">
    <text evidence="1">The sequence shown here is derived from an EMBL/GenBank/DDBJ whole genome shotgun (WGS) entry which is preliminary data.</text>
</comment>
<evidence type="ECO:0000313" key="2">
    <source>
        <dbReference type="Proteomes" id="UP000244240"/>
    </source>
</evidence>
<keyword evidence="2" id="KW-1185">Reference proteome</keyword>
<dbReference type="AlphaFoldDB" id="A0A2T6C7R7"/>
<protein>
    <submittedName>
        <fullName evidence="1">Uncharacterized protein DUF3179</fullName>
    </submittedName>
</protein>
<proteinExistence type="predicted"/>
<accession>A0A2T6C7R7</accession>
<gene>
    <name evidence="1" type="ORF">C8P63_103140</name>
</gene>
<evidence type="ECO:0000313" key="1">
    <source>
        <dbReference type="EMBL" id="PTX64355.1"/>
    </source>
</evidence>